<name>A0A480A6F1_9CYAN</name>
<evidence type="ECO:0008006" key="3">
    <source>
        <dbReference type="Google" id="ProtNLM"/>
    </source>
</evidence>
<accession>A0A480A6F1</accession>
<proteinExistence type="predicted"/>
<evidence type="ECO:0000313" key="2">
    <source>
        <dbReference type="Proteomes" id="UP000300142"/>
    </source>
</evidence>
<dbReference type="AlphaFoldDB" id="A0A480A6F1"/>
<organism evidence="1 2">
    <name type="scientific">Sphaerospermopsis reniformis</name>
    <dbReference type="NCBI Taxonomy" id="531300"/>
    <lineage>
        <taxon>Bacteria</taxon>
        <taxon>Bacillati</taxon>
        <taxon>Cyanobacteriota</taxon>
        <taxon>Cyanophyceae</taxon>
        <taxon>Nostocales</taxon>
        <taxon>Aphanizomenonaceae</taxon>
        <taxon>Sphaerospermopsis</taxon>
    </lineage>
</organism>
<evidence type="ECO:0000313" key="1">
    <source>
        <dbReference type="EMBL" id="GCL38751.1"/>
    </source>
</evidence>
<dbReference type="InterPro" id="IPR013321">
    <property type="entry name" value="Arc_rbn_hlx_hlx"/>
</dbReference>
<dbReference type="Gene3D" id="1.10.1220.10">
    <property type="entry name" value="Met repressor-like"/>
    <property type="match status" value="1"/>
</dbReference>
<dbReference type="RefSeq" id="WP_137668549.1">
    <property type="nucleotide sequence ID" value="NZ_BJCE01000170.1"/>
</dbReference>
<dbReference type="EMBL" id="BJCE01000170">
    <property type="protein sequence ID" value="GCL38751.1"/>
    <property type="molecule type" value="Genomic_DNA"/>
</dbReference>
<dbReference type="SUPFAM" id="SSF47598">
    <property type="entry name" value="Ribbon-helix-helix"/>
    <property type="match status" value="1"/>
</dbReference>
<reference evidence="2" key="1">
    <citation type="submission" date="2019-02" db="EMBL/GenBank/DDBJ databases">
        <title>Draft genome sequence of Sphaerospermopsis reniformis NIES-1949.</title>
        <authorList>
            <person name="Yamaguchi H."/>
            <person name="Suzuki S."/>
            <person name="Kawachi M."/>
        </authorList>
    </citation>
    <scope>NUCLEOTIDE SEQUENCE [LARGE SCALE GENOMIC DNA]</scope>
    <source>
        <strain evidence="2">NIES-1949</strain>
    </source>
</reference>
<dbReference type="InterPro" id="IPR010985">
    <property type="entry name" value="Ribbon_hlx_hlx"/>
</dbReference>
<dbReference type="Proteomes" id="UP000300142">
    <property type="component" value="Unassembled WGS sequence"/>
</dbReference>
<protein>
    <recommendedName>
        <fullName evidence="3">Antitoxin</fullName>
    </recommendedName>
</protein>
<comment type="caution">
    <text evidence="1">The sequence shown here is derived from an EMBL/GenBank/DDBJ whole genome shotgun (WGS) entry which is preliminary data.</text>
</comment>
<keyword evidence="2" id="KW-1185">Reference proteome</keyword>
<dbReference type="GO" id="GO:0006355">
    <property type="term" value="P:regulation of DNA-templated transcription"/>
    <property type="evidence" value="ECO:0007669"/>
    <property type="project" value="InterPro"/>
</dbReference>
<sequence length="71" mass="8612">MRENYDFSQSIKNPYSKQLKKQVTIDLEQDVIEYFEEIAQETGISYVKLIHLYLRERMENKRQLSVIKQIT</sequence>
<gene>
    <name evidence="1" type="ORF">SR1949_38700</name>
</gene>